<dbReference type="EMBL" id="CP136863">
    <property type="protein sequence ID" value="WOJ91632.1"/>
    <property type="molecule type" value="Genomic_DNA"/>
</dbReference>
<dbReference type="InterPro" id="IPR039425">
    <property type="entry name" value="RNA_pol_sigma-70-like"/>
</dbReference>
<protein>
    <submittedName>
        <fullName evidence="7">Sigma-70 family RNA polymerase sigma factor</fullName>
    </submittedName>
</protein>
<geneLocation type="plasmid" evidence="7 8">
    <name>pRX1</name>
</geneLocation>
<comment type="similarity">
    <text evidence="1">Belongs to the sigma-70 factor family. ECF subfamily.</text>
</comment>
<feature type="domain" description="RNA polymerase sigma factor 70 region 4 type 2" evidence="6">
    <location>
        <begin position="121"/>
        <end position="172"/>
    </location>
</feature>
<sequence length="186" mass="21270">MDIRVSDEDLIKQIATGDRLALDALYRRHGVRLYRFLLRLINNETIAEDIVSDVFFDVWQQAGRFEARSSASTWLFAIARFKALSARRGRQHLELGSDEAMIEDPSDDPENLMLKADKGKIIGRCLSKLSVLHREVIDLVYYHGKSIEEVGKILNIPENTVKTRMFQARKRLSELLATAGVDRGWP</sequence>
<dbReference type="InterPro" id="IPR013249">
    <property type="entry name" value="RNA_pol_sigma70_r4_t2"/>
</dbReference>
<dbReference type="NCBIfam" id="TIGR02937">
    <property type="entry name" value="sigma70-ECF"/>
    <property type="match status" value="1"/>
</dbReference>
<evidence type="ECO:0000313" key="8">
    <source>
        <dbReference type="Proteomes" id="UP001626536"/>
    </source>
</evidence>
<dbReference type="PANTHER" id="PTHR43133">
    <property type="entry name" value="RNA POLYMERASE ECF-TYPE SIGMA FACTO"/>
    <property type="match status" value="1"/>
</dbReference>
<evidence type="ECO:0000256" key="4">
    <source>
        <dbReference type="ARBA" id="ARBA00023163"/>
    </source>
</evidence>
<dbReference type="InterPro" id="IPR013324">
    <property type="entry name" value="RNA_pol_sigma_r3/r4-like"/>
</dbReference>
<dbReference type="SUPFAM" id="SSF88946">
    <property type="entry name" value="Sigma2 domain of RNA polymerase sigma factors"/>
    <property type="match status" value="1"/>
</dbReference>
<evidence type="ECO:0000256" key="3">
    <source>
        <dbReference type="ARBA" id="ARBA00023082"/>
    </source>
</evidence>
<reference evidence="7 8" key="1">
    <citation type="submission" date="2023-10" db="EMBL/GenBank/DDBJ databases">
        <title>Novel methanotroph of the genus Methylocapsa from a subarctic wetland.</title>
        <authorList>
            <person name="Belova S.E."/>
            <person name="Oshkin I.Y."/>
            <person name="Miroshnikov K."/>
            <person name="Dedysh S.N."/>
        </authorList>
    </citation>
    <scope>NUCLEOTIDE SEQUENCE [LARGE SCALE GENOMIC DNA]</scope>
    <source>
        <strain evidence="7 8">RX1</strain>
        <plasmid evidence="7 8">pRX1</plasmid>
    </source>
</reference>
<dbReference type="Gene3D" id="1.10.1740.10">
    <property type="match status" value="1"/>
</dbReference>
<dbReference type="RefSeq" id="WP_318655061.1">
    <property type="nucleotide sequence ID" value="NZ_CP136863.1"/>
</dbReference>
<keyword evidence="2" id="KW-0805">Transcription regulation</keyword>
<dbReference type="InterPro" id="IPR036388">
    <property type="entry name" value="WH-like_DNA-bd_sf"/>
</dbReference>
<dbReference type="CDD" id="cd06171">
    <property type="entry name" value="Sigma70_r4"/>
    <property type="match status" value="1"/>
</dbReference>
<proteinExistence type="inferred from homology"/>
<dbReference type="PANTHER" id="PTHR43133:SF32">
    <property type="entry name" value="BLR3042 PROTEIN"/>
    <property type="match status" value="1"/>
</dbReference>
<organism evidence="7 8">
    <name type="scientific">Methylocapsa polymorpha</name>
    <dbReference type="NCBI Taxonomy" id="3080828"/>
    <lineage>
        <taxon>Bacteria</taxon>
        <taxon>Pseudomonadati</taxon>
        <taxon>Pseudomonadota</taxon>
        <taxon>Alphaproteobacteria</taxon>
        <taxon>Hyphomicrobiales</taxon>
        <taxon>Beijerinckiaceae</taxon>
        <taxon>Methylocapsa</taxon>
    </lineage>
</organism>
<evidence type="ECO:0000256" key="1">
    <source>
        <dbReference type="ARBA" id="ARBA00010641"/>
    </source>
</evidence>
<keyword evidence="4" id="KW-0804">Transcription</keyword>
<dbReference type="Pfam" id="PF04542">
    <property type="entry name" value="Sigma70_r2"/>
    <property type="match status" value="1"/>
</dbReference>
<dbReference type="InterPro" id="IPR007627">
    <property type="entry name" value="RNA_pol_sigma70_r2"/>
</dbReference>
<evidence type="ECO:0000259" key="5">
    <source>
        <dbReference type="Pfam" id="PF04542"/>
    </source>
</evidence>
<dbReference type="InterPro" id="IPR013325">
    <property type="entry name" value="RNA_pol_sigma_r2"/>
</dbReference>
<dbReference type="SUPFAM" id="SSF88659">
    <property type="entry name" value="Sigma3 and sigma4 domains of RNA polymerase sigma factors"/>
    <property type="match status" value="1"/>
</dbReference>
<evidence type="ECO:0000259" key="6">
    <source>
        <dbReference type="Pfam" id="PF08281"/>
    </source>
</evidence>
<keyword evidence="8" id="KW-1185">Reference proteome</keyword>
<dbReference type="NCBIfam" id="NF009168">
    <property type="entry name" value="PRK12515.1"/>
    <property type="match status" value="1"/>
</dbReference>
<keyword evidence="3" id="KW-0731">Sigma factor</keyword>
<accession>A0ABZ0HWF9</accession>
<dbReference type="Pfam" id="PF08281">
    <property type="entry name" value="Sigma70_r4_2"/>
    <property type="match status" value="1"/>
</dbReference>
<feature type="domain" description="RNA polymerase sigma-70 region 2" evidence="5">
    <location>
        <begin position="25"/>
        <end position="91"/>
    </location>
</feature>
<name>A0ABZ0HWF9_9HYPH</name>
<evidence type="ECO:0000313" key="7">
    <source>
        <dbReference type="EMBL" id="WOJ91632.1"/>
    </source>
</evidence>
<dbReference type="Gene3D" id="1.10.10.10">
    <property type="entry name" value="Winged helix-like DNA-binding domain superfamily/Winged helix DNA-binding domain"/>
    <property type="match status" value="1"/>
</dbReference>
<evidence type="ECO:0000256" key="2">
    <source>
        <dbReference type="ARBA" id="ARBA00023015"/>
    </source>
</evidence>
<keyword evidence="7" id="KW-0614">Plasmid</keyword>
<dbReference type="Proteomes" id="UP001626536">
    <property type="component" value="Plasmid pRX1"/>
</dbReference>
<dbReference type="InterPro" id="IPR014284">
    <property type="entry name" value="RNA_pol_sigma-70_dom"/>
</dbReference>
<gene>
    <name evidence="7" type="ORF">RZS28_19420</name>
</gene>